<feature type="compositionally biased region" description="Basic and acidic residues" evidence="1">
    <location>
        <begin position="27"/>
        <end position="36"/>
    </location>
</feature>
<comment type="caution">
    <text evidence="2">The sequence shown here is derived from an EMBL/GenBank/DDBJ whole genome shotgun (WGS) entry which is preliminary data.</text>
</comment>
<dbReference type="AlphaFoldDB" id="A0A9X9M403"/>
<dbReference type="EMBL" id="CYRY02041984">
    <property type="protein sequence ID" value="VCX31650.1"/>
    <property type="molecule type" value="Genomic_DNA"/>
</dbReference>
<evidence type="ECO:0000313" key="3">
    <source>
        <dbReference type="Proteomes" id="UP000269945"/>
    </source>
</evidence>
<proteinExistence type="predicted"/>
<feature type="compositionally biased region" description="Polar residues" evidence="1">
    <location>
        <begin position="14"/>
        <end position="24"/>
    </location>
</feature>
<evidence type="ECO:0000256" key="1">
    <source>
        <dbReference type="SAM" id="MobiDB-lite"/>
    </source>
</evidence>
<evidence type="ECO:0000313" key="2">
    <source>
        <dbReference type="EMBL" id="VCX31650.1"/>
    </source>
</evidence>
<reference evidence="2 3" key="1">
    <citation type="submission" date="2018-10" db="EMBL/GenBank/DDBJ databases">
        <authorList>
            <person name="Ekblom R."/>
            <person name="Jareborg N."/>
        </authorList>
    </citation>
    <scope>NUCLEOTIDE SEQUENCE [LARGE SCALE GENOMIC DNA]</scope>
    <source>
        <tissue evidence="2">Muscle</tissue>
    </source>
</reference>
<protein>
    <submittedName>
        <fullName evidence="2">Uncharacterized protein</fullName>
    </submittedName>
</protein>
<sequence>MHVGSYSGRPGVNPSAQCGFSTTVEPHVGDWHEPETTIKPVHSSNMDLMYVS</sequence>
<dbReference type="Proteomes" id="UP000269945">
    <property type="component" value="Unassembled WGS sequence"/>
</dbReference>
<gene>
    <name evidence="2" type="ORF">BN2614_LOCUS2</name>
</gene>
<accession>A0A9X9M403</accession>
<feature type="region of interest" description="Disordered" evidence="1">
    <location>
        <begin position="1"/>
        <end position="38"/>
    </location>
</feature>
<name>A0A9X9M403_GULGU</name>
<organism evidence="2 3">
    <name type="scientific">Gulo gulo</name>
    <name type="common">Wolverine</name>
    <name type="synonym">Gluton</name>
    <dbReference type="NCBI Taxonomy" id="48420"/>
    <lineage>
        <taxon>Eukaryota</taxon>
        <taxon>Metazoa</taxon>
        <taxon>Chordata</taxon>
        <taxon>Craniata</taxon>
        <taxon>Vertebrata</taxon>
        <taxon>Euteleostomi</taxon>
        <taxon>Mammalia</taxon>
        <taxon>Eutheria</taxon>
        <taxon>Laurasiatheria</taxon>
        <taxon>Carnivora</taxon>
        <taxon>Caniformia</taxon>
        <taxon>Musteloidea</taxon>
        <taxon>Mustelidae</taxon>
        <taxon>Guloninae</taxon>
        <taxon>Gulo</taxon>
    </lineage>
</organism>
<keyword evidence="3" id="KW-1185">Reference proteome</keyword>